<dbReference type="PANTHER" id="PTHR11803:SF39">
    <property type="entry name" value="2-IMINOBUTANOATE_2-IMINOPROPANOATE DEAMINASE"/>
    <property type="match status" value="1"/>
</dbReference>
<dbReference type="PANTHER" id="PTHR11803">
    <property type="entry name" value="2-IMINOBUTANOATE/2-IMINOPROPANOATE DEAMINASE RIDA"/>
    <property type="match status" value="1"/>
</dbReference>
<dbReference type="CDD" id="cd00448">
    <property type="entry name" value="YjgF_YER057c_UK114_family"/>
    <property type="match status" value="1"/>
</dbReference>
<accession>A0ABS0J3G0</accession>
<name>A0ABS0J3G0_9BACT</name>
<reference evidence="2 3" key="1">
    <citation type="submission" date="2019-08" db="EMBL/GenBank/DDBJ databases">
        <authorList>
            <person name="Luo N."/>
        </authorList>
    </citation>
    <scope>NUCLEOTIDE SEQUENCE [LARGE SCALE GENOMIC DNA]</scope>
    <source>
        <strain evidence="2 3">NCIMB 9442</strain>
    </source>
</reference>
<protein>
    <submittedName>
        <fullName evidence="2">Reactive intermediate/imine deaminase</fullName>
    </submittedName>
</protein>
<sequence length="125" mass="12693">MKHQITSPDAPAAIGPYSQAIRTGNLLFVSGQLPVNPVTGTVVEGDAKVQAAQSCANLAAVLTEAGGSLACVVKTTVFITDMAHFPLVNDAYAAAFAAPFPARSCVAVRALPLGCLVEIEAVAAL</sequence>
<comment type="similarity">
    <text evidence="1">Belongs to the RutC family.</text>
</comment>
<evidence type="ECO:0000313" key="3">
    <source>
        <dbReference type="Proteomes" id="UP001194469"/>
    </source>
</evidence>
<dbReference type="EMBL" id="VRYY01000120">
    <property type="protein sequence ID" value="MBG3876511.1"/>
    <property type="molecule type" value="Genomic_DNA"/>
</dbReference>
<dbReference type="SUPFAM" id="SSF55298">
    <property type="entry name" value="YjgF-like"/>
    <property type="match status" value="1"/>
</dbReference>
<gene>
    <name evidence="2" type="ORF">FVW20_05585</name>
</gene>
<dbReference type="Pfam" id="PF01042">
    <property type="entry name" value="Ribonuc_L-PSP"/>
    <property type="match status" value="1"/>
</dbReference>
<dbReference type="Gene3D" id="3.30.1330.40">
    <property type="entry name" value="RutC-like"/>
    <property type="match status" value="1"/>
</dbReference>
<dbReference type="NCBIfam" id="TIGR00004">
    <property type="entry name" value="Rid family detoxifying hydrolase"/>
    <property type="match status" value="1"/>
</dbReference>
<dbReference type="InterPro" id="IPR006056">
    <property type="entry name" value="RidA"/>
</dbReference>
<evidence type="ECO:0000313" key="2">
    <source>
        <dbReference type="EMBL" id="MBG3876511.1"/>
    </source>
</evidence>
<evidence type="ECO:0000256" key="1">
    <source>
        <dbReference type="ARBA" id="ARBA00010552"/>
    </source>
</evidence>
<dbReference type="InterPro" id="IPR035959">
    <property type="entry name" value="RutC-like_sf"/>
</dbReference>
<dbReference type="PROSITE" id="PS01094">
    <property type="entry name" value="UPF0076"/>
    <property type="match status" value="1"/>
</dbReference>
<dbReference type="InterPro" id="IPR006175">
    <property type="entry name" value="YjgF/YER057c/UK114"/>
</dbReference>
<keyword evidence="3" id="KW-1185">Reference proteome</keyword>
<comment type="caution">
    <text evidence="2">The sequence shown here is derived from an EMBL/GenBank/DDBJ whole genome shotgun (WGS) entry which is preliminary data.</text>
</comment>
<proteinExistence type="inferred from homology"/>
<dbReference type="RefSeq" id="WP_196608649.1">
    <property type="nucleotide sequence ID" value="NZ_VRYY01000120.1"/>
</dbReference>
<organism evidence="2 3">
    <name type="scientific">Nitratidesulfovibrio oxamicus</name>
    <dbReference type="NCBI Taxonomy" id="32016"/>
    <lineage>
        <taxon>Bacteria</taxon>
        <taxon>Pseudomonadati</taxon>
        <taxon>Thermodesulfobacteriota</taxon>
        <taxon>Desulfovibrionia</taxon>
        <taxon>Desulfovibrionales</taxon>
        <taxon>Desulfovibrionaceae</taxon>
        <taxon>Nitratidesulfovibrio</taxon>
    </lineage>
</organism>
<dbReference type="InterPro" id="IPR019897">
    <property type="entry name" value="RidA_CS"/>
</dbReference>
<dbReference type="Proteomes" id="UP001194469">
    <property type="component" value="Unassembled WGS sequence"/>
</dbReference>